<dbReference type="Gene3D" id="1.10.1740.10">
    <property type="match status" value="1"/>
</dbReference>
<dbReference type="InterPro" id="IPR013324">
    <property type="entry name" value="RNA_pol_sigma_r3/r4-like"/>
</dbReference>
<name>A6DLA8_9BACT</name>
<dbReference type="eggNOG" id="COG1595">
    <property type="taxonomic scope" value="Bacteria"/>
</dbReference>
<organism evidence="7 8">
    <name type="scientific">Lentisphaera araneosa HTCC2155</name>
    <dbReference type="NCBI Taxonomy" id="313628"/>
    <lineage>
        <taxon>Bacteria</taxon>
        <taxon>Pseudomonadati</taxon>
        <taxon>Lentisphaerota</taxon>
        <taxon>Lentisphaeria</taxon>
        <taxon>Lentisphaerales</taxon>
        <taxon>Lentisphaeraceae</taxon>
        <taxon>Lentisphaera</taxon>
    </lineage>
</organism>
<dbReference type="STRING" id="313628.LNTAR_20928"/>
<evidence type="ECO:0000259" key="5">
    <source>
        <dbReference type="Pfam" id="PF04542"/>
    </source>
</evidence>
<dbReference type="RefSeq" id="WP_007278668.1">
    <property type="nucleotide sequence ID" value="NZ_ABCK01000008.1"/>
</dbReference>
<accession>A6DLA8</accession>
<dbReference type="AlphaFoldDB" id="A6DLA8"/>
<reference evidence="7 8" key="1">
    <citation type="journal article" date="2010" name="J. Bacteriol.">
        <title>Genome sequence of Lentisphaera araneosa HTCC2155T, the type species of the order Lentisphaerales in the phylum Lentisphaerae.</title>
        <authorList>
            <person name="Thrash J.C."/>
            <person name="Cho J.C."/>
            <person name="Vergin K.L."/>
            <person name="Morris R.M."/>
            <person name="Giovannoni S.J."/>
        </authorList>
    </citation>
    <scope>NUCLEOTIDE SEQUENCE [LARGE SCALE GENOMIC DNA]</scope>
    <source>
        <strain evidence="7 8">HTCC2155</strain>
    </source>
</reference>
<dbReference type="InterPro" id="IPR014284">
    <property type="entry name" value="RNA_pol_sigma-70_dom"/>
</dbReference>
<dbReference type="InterPro" id="IPR013325">
    <property type="entry name" value="RNA_pol_sigma_r2"/>
</dbReference>
<gene>
    <name evidence="7" type="ORF">LNTAR_20928</name>
</gene>
<dbReference type="Pfam" id="PF08281">
    <property type="entry name" value="Sigma70_r4_2"/>
    <property type="match status" value="1"/>
</dbReference>
<dbReference type="InterPro" id="IPR039425">
    <property type="entry name" value="RNA_pol_sigma-70-like"/>
</dbReference>
<dbReference type="InterPro" id="IPR036388">
    <property type="entry name" value="WH-like_DNA-bd_sf"/>
</dbReference>
<comment type="caution">
    <text evidence="7">The sequence shown here is derived from an EMBL/GenBank/DDBJ whole genome shotgun (WGS) entry which is preliminary data.</text>
</comment>
<keyword evidence="3" id="KW-0731">Sigma factor</keyword>
<dbReference type="CDD" id="cd06171">
    <property type="entry name" value="Sigma70_r4"/>
    <property type="match status" value="1"/>
</dbReference>
<evidence type="ECO:0000313" key="7">
    <source>
        <dbReference type="EMBL" id="EDM27710.1"/>
    </source>
</evidence>
<dbReference type="GO" id="GO:0006352">
    <property type="term" value="P:DNA-templated transcription initiation"/>
    <property type="evidence" value="ECO:0007669"/>
    <property type="project" value="InterPro"/>
</dbReference>
<evidence type="ECO:0000259" key="6">
    <source>
        <dbReference type="Pfam" id="PF08281"/>
    </source>
</evidence>
<keyword evidence="8" id="KW-1185">Reference proteome</keyword>
<evidence type="ECO:0000256" key="2">
    <source>
        <dbReference type="ARBA" id="ARBA00023015"/>
    </source>
</evidence>
<dbReference type="InterPro" id="IPR007627">
    <property type="entry name" value="RNA_pol_sigma70_r2"/>
</dbReference>
<dbReference type="SUPFAM" id="SSF88659">
    <property type="entry name" value="Sigma3 and sigma4 domains of RNA polymerase sigma factors"/>
    <property type="match status" value="1"/>
</dbReference>
<evidence type="ECO:0000256" key="4">
    <source>
        <dbReference type="ARBA" id="ARBA00023163"/>
    </source>
</evidence>
<dbReference type="Pfam" id="PF04542">
    <property type="entry name" value="Sigma70_r2"/>
    <property type="match status" value="1"/>
</dbReference>
<feature type="domain" description="RNA polymerase sigma-70 region 2" evidence="5">
    <location>
        <begin position="13"/>
        <end position="77"/>
    </location>
</feature>
<evidence type="ECO:0000313" key="8">
    <source>
        <dbReference type="Proteomes" id="UP000004947"/>
    </source>
</evidence>
<dbReference type="GO" id="GO:0003677">
    <property type="term" value="F:DNA binding"/>
    <property type="evidence" value="ECO:0007669"/>
    <property type="project" value="InterPro"/>
</dbReference>
<dbReference type="PANTHER" id="PTHR43133:SF51">
    <property type="entry name" value="RNA POLYMERASE SIGMA FACTOR"/>
    <property type="match status" value="1"/>
</dbReference>
<dbReference type="EMBL" id="ABCK01000008">
    <property type="protein sequence ID" value="EDM27710.1"/>
    <property type="molecule type" value="Genomic_DNA"/>
</dbReference>
<dbReference type="GO" id="GO:0016987">
    <property type="term" value="F:sigma factor activity"/>
    <property type="evidence" value="ECO:0007669"/>
    <property type="project" value="UniProtKB-KW"/>
</dbReference>
<keyword evidence="4" id="KW-0804">Transcription</keyword>
<comment type="similarity">
    <text evidence="1">Belongs to the sigma-70 factor family. ECF subfamily.</text>
</comment>
<dbReference type="Gene3D" id="1.10.10.10">
    <property type="entry name" value="Winged helix-like DNA-binding domain superfamily/Winged helix DNA-binding domain"/>
    <property type="match status" value="1"/>
</dbReference>
<keyword evidence="2" id="KW-0805">Transcription regulation</keyword>
<feature type="domain" description="RNA polymerase sigma factor 70 region 4 type 2" evidence="6">
    <location>
        <begin position="109"/>
        <end position="160"/>
    </location>
</feature>
<proteinExistence type="inferred from homology"/>
<dbReference type="InterPro" id="IPR013249">
    <property type="entry name" value="RNA_pol_sigma70_r4_t2"/>
</dbReference>
<evidence type="ECO:0000256" key="3">
    <source>
        <dbReference type="ARBA" id="ARBA00023082"/>
    </source>
</evidence>
<dbReference type="OrthoDB" id="6383365at2"/>
<dbReference type="NCBIfam" id="TIGR02989">
    <property type="entry name" value="Sig-70_gvs1"/>
    <property type="match status" value="1"/>
</dbReference>
<dbReference type="NCBIfam" id="TIGR02937">
    <property type="entry name" value="sigma70-ECF"/>
    <property type="match status" value="1"/>
</dbReference>
<dbReference type="PANTHER" id="PTHR43133">
    <property type="entry name" value="RNA POLYMERASE ECF-TYPE SIGMA FACTO"/>
    <property type="match status" value="1"/>
</dbReference>
<dbReference type="SUPFAM" id="SSF88946">
    <property type="entry name" value="Sigma2 domain of RNA polymerase sigma factors"/>
    <property type="match status" value="1"/>
</dbReference>
<protein>
    <submittedName>
        <fullName evidence="7">Probable extracytoplasmic function alternative sigma factor</fullName>
    </submittedName>
</protein>
<dbReference type="Proteomes" id="UP000004947">
    <property type="component" value="Unassembled WGS sequence"/>
</dbReference>
<sequence>MPKNNTDEFVELMSSFQGRLYGLILSLVANPDAANDILQETNLILWSKAHEFELGTSFKSWSFRIASFQVMAWRQKQMRDPLIFNNEVISLMVHEQADREEDYELKKSRLEKCIAKLPDRQKELITKRYRLGTSIVQIAEELKNSANTIRQTLFRARTNLSQCVKSLDEDSA</sequence>
<dbReference type="InterPro" id="IPR014331">
    <property type="entry name" value="RNA_pol_sigma70_ECF_RHOBA"/>
</dbReference>
<evidence type="ECO:0000256" key="1">
    <source>
        <dbReference type="ARBA" id="ARBA00010641"/>
    </source>
</evidence>